<dbReference type="EMBL" id="JAODOP010000004">
    <property type="protein sequence ID" value="MEF3835577.1"/>
    <property type="molecule type" value="Genomic_DNA"/>
</dbReference>
<dbReference type="Proteomes" id="UP001337305">
    <property type="component" value="Unassembled WGS sequence"/>
</dbReference>
<dbReference type="RefSeq" id="WP_303307860.1">
    <property type="nucleotide sequence ID" value="NZ_JAODOP010000004.1"/>
</dbReference>
<proteinExistence type="predicted"/>
<evidence type="ECO:0008006" key="3">
    <source>
        <dbReference type="Google" id="ProtNLM"/>
    </source>
</evidence>
<comment type="caution">
    <text evidence="1">The sequence shown here is derived from an EMBL/GenBank/DDBJ whole genome shotgun (WGS) entry which is preliminary data.</text>
</comment>
<evidence type="ECO:0000313" key="1">
    <source>
        <dbReference type="EMBL" id="MEF3835577.1"/>
    </source>
</evidence>
<reference evidence="1 2" key="1">
    <citation type="submission" date="2022-09" db="EMBL/GenBank/DDBJ databases">
        <title>Genome sequencing of Flavivirga sp. MEBiC05379.</title>
        <authorList>
            <person name="Oh H.-M."/>
            <person name="Kwon K.K."/>
            <person name="Park M.J."/>
            <person name="Yang S.-H."/>
        </authorList>
    </citation>
    <scope>NUCLEOTIDE SEQUENCE [LARGE SCALE GENOMIC DNA]</scope>
    <source>
        <strain evidence="1 2">MEBiC05379</strain>
    </source>
</reference>
<protein>
    <recommendedName>
        <fullName evidence="3">Transposase</fullName>
    </recommendedName>
</protein>
<organism evidence="1 2">
    <name type="scientific">Flavivirga spongiicola</name>
    <dbReference type="NCBI Taxonomy" id="421621"/>
    <lineage>
        <taxon>Bacteria</taxon>
        <taxon>Pseudomonadati</taxon>
        <taxon>Bacteroidota</taxon>
        <taxon>Flavobacteriia</taxon>
        <taxon>Flavobacteriales</taxon>
        <taxon>Flavobacteriaceae</taxon>
        <taxon>Flavivirga</taxon>
    </lineage>
</organism>
<evidence type="ECO:0000313" key="2">
    <source>
        <dbReference type="Proteomes" id="UP001337305"/>
    </source>
</evidence>
<gene>
    <name evidence="1" type="ORF">N1F79_20800</name>
</gene>
<sequence>MKSTTKISRYLNSMTQENLFTDRIIPSLNNSHEDAWKRLKRYAY</sequence>
<name>A0ABU7XXV8_9FLAO</name>
<accession>A0ABU7XXV8</accession>
<keyword evidence="2" id="KW-1185">Reference proteome</keyword>